<sequence length="200" mass="21536">MTFNTAYDLLIWNFIADFLTPFETGGAVQPVSERGRGDRRPTRRVAALRDNETGRDVGPPLPPSSGSDGGDRRPVPRPFSPALRKVLRRRSGLNDRRAGEEVPVSSPFLPSSSHDANRSRAPRRPMHRQTEADGPGDLQPGRETARGCVAPPARPAGWTTPAVAPTGAGVLTLQGLISGVSSPSQQKSGASRHLWFPIHL</sequence>
<feature type="region of interest" description="Disordered" evidence="1">
    <location>
        <begin position="25"/>
        <end position="161"/>
    </location>
</feature>
<keyword evidence="3" id="KW-1185">Reference proteome</keyword>
<accession>A0A9Q1EW58</accession>
<dbReference type="AlphaFoldDB" id="A0A9Q1EW58"/>
<protein>
    <submittedName>
        <fullName evidence="2">Uncharacterized protein</fullName>
    </submittedName>
</protein>
<reference evidence="2" key="1">
    <citation type="journal article" date="2023" name="Science">
        <title>Genome structures resolve the early diversification of teleost fishes.</title>
        <authorList>
            <person name="Parey E."/>
            <person name="Louis A."/>
            <person name="Montfort J."/>
            <person name="Bouchez O."/>
            <person name="Roques C."/>
            <person name="Iampietro C."/>
            <person name="Lluch J."/>
            <person name="Castinel A."/>
            <person name="Donnadieu C."/>
            <person name="Desvignes T."/>
            <person name="Floi Bucao C."/>
            <person name="Jouanno E."/>
            <person name="Wen M."/>
            <person name="Mejri S."/>
            <person name="Dirks R."/>
            <person name="Jansen H."/>
            <person name="Henkel C."/>
            <person name="Chen W.J."/>
            <person name="Zahm M."/>
            <person name="Cabau C."/>
            <person name="Klopp C."/>
            <person name="Thompson A.W."/>
            <person name="Robinson-Rechavi M."/>
            <person name="Braasch I."/>
            <person name="Lecointre G."/>
            <person name="Bobe J."/>
            <person name="Postlethwait J.H."/>
            <person name="Berthelot C."/>
            <person name="Roest Crollius H."/>
            <person name="Guiguen Y."/>
        </authorList>
    </citation>
    <scope>NUCLEOTIDE SEQUENCE</scope>
    <source>
        <strain evidence="2">WJC10195</strain>
    </source>
</reference>
<evidence type="ECO:0000313" key="3">
    <source>
        <dbReference type="Proteomes" id="UP001152622"/>
    </source>
</evidence>
<feature type="compositionally biased region" description="Low complexity" evidence="1">
    <location>
        <begin position="102"/>
        <end position="113"/>
    </location>
</feature>
<dbReference type="Proteomes" id="UP001152622">
    <property type="component" value="Chromosome 12"/>
</dbReference>
<organism evidence="2 3">
    <name type="scientific">Synaphobranchus kaupii</name>
    <name type="common">Kaup's arrowtooth eel</name>
    <dbReference type="NCBI Taxonomy" id="118154"/>
    <lineage>
        <taxon>Eukaryota</taxon>
        <taxon>Metazoa</taxon>
        <taxon>Chordata</taxon>
        <taxon>Craniata</taxon>
        <taxon>Vertebrata</taxon>
        <taxon>Euteleostomi</taxon>
        <taxon>Actinopterygii</taxon>
        <taxon>Neopterygii</taxon>
        <taxon>Teleostei</taxon>
        <taxon>Anguilliformes</taxon>
        <taxon>Synaphobranchidae</taxon>
        <taxon>Synaphobranchus</taxon>
    </lineage>
</organism>
<comment type="caution">
    <text evidence="2">The sequence shown here is derived from an EMBL/GenBank/DDBJ whole genome shotgun (WGS) entry which is preliminary data.</text>
</comment>
<evidence type="ECO:0000256" key="1">
    <source>
        <dbReference type="SAM" id="MobiDB-lite"/>
    </source>
</evidence>
<dbReference type="EMBL" id="JAINUF010000012">
    <property type="protein sequence ID" value="KAJ8346144.1"/>
    <property type="molecule type" value="Genomic_DNA"/>
</dbReference>
<gene>
    <name evidence="2" type="ORF">SKAU_G00303370</name>
</gene>
<name>A0A9Q1EW58_SYNKA</name>
<proteinExistence type="predicted"/>
<evidence type="ECO:0000313" key="2">
    <source>
        <dbReference type="EMBL" id="KAJ8346144.1"/>
    </source>
</evidence>